<sequence>MTNYAPSTLQGPYHQPVSQYYLDNFPISHVSNHGQNYQFAQLNHQNEITSPYPPSQTIYQTNFAECVSCGKPVDHLISGNDDNSSDQFCKDCAGQNQGTAQHHVSNIITPQHNNTHSEDNGEMPRRAAPKKNVQASQKRQDMKCSNCNGSNTTLWRRNSEGLPVCNACGLYFKLHNISRPLSMLKASSPQKRKRKSNKNNTTEPQKTRKQEIRGEQISNDHSNFQQTNTHYIQQNEMMHVPRYGQIDVSPDLHPTYPYGTTVEYEIIEQHSQFDQQYKHPNVINAEGISESNPTYMTERPIMLISNEDEIKQEETENTTEFVDTSPATKLQQQQIKSEFLEEKKYESEVEVKTEAQSLTVRDILFGTDDEPAIGIAQQRHEEMVPMSYMEKLYAEAFPKNEIIDPITTTTTTERSVVTKQPSSDELKEFARSTCIRIDDYISMYKIADVDTVADKNYYANDPFQRYLKLWSGILRNVANSGSGTPNSNYLAQQSALKLNTPAPFENLLNTIQNSMGLDGRVKGGNYEQGLDRNLNLYNNQLNSNSGGSHYNPSEQGDIINEKLLHKLLPRIKGDNYAFITTTTTEVPSTTQEIETTTLKAKKIKSKSHKPQHNETAPANISEDHESILTNAPENEITTTIKPIKRHNKKKSKKTITTTTTTPQPQITPEAEESSEETTSSEEIETTTELVTTTTKKIPKKKSKKDRSGETYSAKIRVGPASTTKNESTTAKIESITVKLESTTAKIGTTSKVDATTVKIKSTNDKIELTTAKLESANLKAVNEVEEGSGIEEEKIVAEKKSNATKKNDKNVQLAKETVAKELFVDELIPVSTTEKSSAMNKVTEVDGSSEEIVETVDKVEEEVISTTQKAIEQSFTTEYPEIEEESSENDNDVVDSENTKANLENKDKESVVENSNKPVADLKTSDEVSTEEVEYVTENNTTESVAADSEEENPLIRNTSHDDKISTNGTIVEADEISDHTDLKIKEDGEEDNLELYLKNETNTTSSTEGGDSNNEDDGEIEEVKETSSTEDVIETTTVSDSHEVDMDSNEDAEESAKVIPETTTIEVTTTTKVTPKKDPSKKAPKKKVIPEAEEEEDFLLPHHKYAAQMDETPNAVNTTDKSTVSSVPQNVYNFNTNANADSKPENNANLVPVSTMVDGMLPFLLPLLAQNPFLKQSLMHGAPLQPIAEPITEPLANTELVPISSTAQKQIEASNKNFEEVDTQLKEIFDKNNINDKNTLRKLLLAAPPTLVSGSNMKKEAKYYKMKIPEQESQDVPYRPTPFLVREDFRREAPKSDLWQ</sequence>
<evidence type="ECO:0000313" key="2">
    <source>
        <dbReference type="WBParaSite" id="RSKR_0000065100.1"/>
    </source>
</evidence>
<accession>A0AC35THV5</accession>
<evidence type="ECO:0000313" key="1">
    <source>
        <dbReference type="Proteomes" id="UP000095286"/>
    </source>
</evidence>
<dbReference type="Proteomes" id="UP000095286">
    <property type="component" value="Unplaced"/>
</dbReference>
<proteinExistence type="predicted"/>
<protein>
    <submittedName>
        <fullName evidence="2">GATA-type domain-containing protein</fullName>
    </submittedName>
</protein>
<dbReference type="WBParaSite" id="RSKR_0000065100.1">
    <property type="protein sequence ID" value="RSKR_0000065100.1"/>
    <property type="gene ID" value="RSKR_0000065100"/>
</dbReference>
<name>A0AC35THV5_9BILA</name>
<reference evidence="2" key="1">
    <citation type="submission" date="2016-11" db="UniProtKB">
        <authorList>
            <consortium name="WormBaseParasite"/>
        </authorList>
    </citation>
    <scope>IDENTIFICATION</scope>
    <source>
        <strain evidence="2">KR3021</strain>
    </source>
</reference>
<organism evidence="1 2">
    <name type="scientific">Rhabditophanes sp. KR3021</name>
    <dbReference type="NCBI Taxonomy" id="114890"/>
    <lineage>
        <taxon>Eukaryota</taxon>
        <taxon>Metazoa</taxon>
        <taxon>Ecdysozoa</taxon>
        <taxon>Nematoda</taxon>
        <taxon>Chromadorea</taxon>
        <taxon>Rhabditida</taxon>
        <taxon>Tylenchina</taxon>
        <taxon>Panagrolaimomorpha</taxon>
        <taxon>Strongyloidoidea</taxon>
        <taxon>Alloionematidae</taxon>
        <taxon>Rhabditophanes</taxon>
    </lineage>
</organism>